<dbReference type="InterPro" id="IPR036249">
    <property type="entry name" value="Thioredoxin-like_sf"/>
</dbReference>
<comment type="caution">
    <text evidence="2">The sequence shown here is derived from an EMBL/GenBank/DDBJ whole genome shotgun (WGS) entry which is preliminary data.</text>
</comment>
<dbReference type="InterPro" id="IPR044794">
    <property type="entry name" value="APRL5/7"/>
</dbReference>
<feature type="chain" id="PRO_5022800055" evidence="1">
    <location>
        <begin position="24"/>
        <end position="363"/>
    </location>
</feature>
<feature type="signal peptide" evidence="1">
    <location>
        <begin position="1"/>
        <end position="23"/>
    </location>
</feature>
<keyword evidence="1" id="KW-0732">Signal</keyword>
<dbReference type="PANTHER" id="PTHR47126:SF3">
    <property type="entry name" value="5'-ADENYLYLSULFATE REDUCTASE-LIKE 5"/>
    <property type="match status" value="1"/>
</dbReference>
<dbReference type="OrthoDB" id="1899781at2759"/>
<evidence type="ECO:0000313" key="2">
    <source>
        <dbReference type="EMBL" id="KAA3473067.1"/>
    </source>
</evidence>
<dbReference type="SUPFAM" id="SSF52833">
    <property type="entry name" value="Thioredoxin-like"/>
    <property type="match status" value="1"/>
</dbReference>
<dbReference type="EMBL" id="SMMG02000005">
    <property type="protein sequence ID" value="KAA3473067.1"/>
    <property type="molecule type" value="Genomic_DNA"/>
</dbReference>
<sequence length="363" mass="40480">MGSSSVNLFFYIISICLIRCVWSSSVCSDEADVFIKNLHFQCSPSFSPIPPLKVREADSIRRSLQHVVGREPADPSTTPVLFSVGFLSFDCTVLEEAVGSQSRSASQVDGNFLDRALSSTQRNGYASVLFYAAWCPFSRSLYPKFDILSSMFPQIEHLAVEESSASPSGVGPLGLVHRGQSIFSRYGIHSLPSILIVNQTSRVRYRGSKDLPSIIQFYEKTTGSEPVQYIAGNESVVLGDHNKYMIQLWNETPMEIVKREPYLAFALLFLCFRVLLSVFPEVLSRLKAFWVSHAPHLNLEIFGETSQLFARALHMVDVRRVWTKLKLCKTRNFHQGAKSAHVWASSLASVSLGESSGRSSYSS</sequence>
<evidence type="ECO:0000256" key="1">
    <source>
        <dbReference type="SAM" id="SignalP"/>
    </source>
</evidence>
<dbReference type="Proteomes" id="UP000325315">
    <property type="component" value="Unassembled WGS sequence"/>
</dbReference>
<reference evidence="3" key="1">
    <citation type="journal article" date="2019" name="Plant Biotechnol. J.">
        <title>Genome sequencing of the Australian wild diploid species Gossypium australe highlights disease resistance and delayed gland morphogenesis.</title>
        <authorList>
            <person name="Cai Y."/>
            <person name="Cai X."/>
            <person name="Wang Q."/>
            <person name="Wang P."/>
            <person name="Zhang Y."/>
            <person name="Cai C."/>
            <person name="Xu Y."/>
            <person name="Wang K."/>
            <person name="Zhou Z."/>
            <person name="Wang C."/>
            <person name="Geng S."/>
            <person name="Li B."/>
            <person name="Dong Q."/>
            <person name="Hou Y."/>
            <person name="Wang H."/>
            <person name="Ai P."/>
            <person name="Liu Z."/>
            <person name="Yi F."/>
            <person name="Sun M."/>
            <person name="An G."/>
            <person name="Cheng J."/>
            <person name="Zhang Y."/>
            <person name="Shi Q."/>
            <person name="Xie Y."/>
            <person name="Shi X."/>
            <person name="Chang Y."/>
            <person name="Huang F."/>
            <person name="Chen Y."/>
            <person name="Hong S."/>
            <person name="Mi L."/>
            <person name="Sun Q."/>
            <person name="Zhang L."/>
            <person name="Zhou B."/>
            <person name="Peng R."/>
            <person name="Zhang X."/>
            <person name="Liu F."/>
        </authorList>
    </citation>
    <scope>NUCLEOTIDE SEQUENCE [LARGE SCALE GENOMIC DNA]</scope>
    <source>
        <strain evidence="3">cv. PA1801</strain>
    </source>
</reference>
<organism evidence="2 3">
    <name type="scientific">Gossypium australe</name>
    <dbReference type="NCBI Taxonomy" id="47621"/>
    <lineage>
        <taxon>Eukaryota</taxon>
        <taxon>Viridiplantae</taxon>
        <taxon>Streptophyta</taxon>
        <taxon>Embryophyta</taxon>
        <taxon>Tracheophyta</taxon>
        <taxon>Spermatophyta</taxon>
        <taxon>Magnoliopsida</taxon>
        <taxon>eudicotyledons</taxon>
        <taxon>Gunneridae</taxon>
        <taxon>Pentapetalae</taxon>
        <taxon>rosids</taxon>
        <taxon>malvids</taxon>
        <taxon>Malvales</taxon>
        <taxon>Malvaceae</taxon>
        <taxon>Malvoideae</taxon>
        <taxon>Gossypium</taxon>
    </lineage>
</organism>
<dbReference type="AlphaFoldDB" id="A0A5B6VW54"/>
<accession>A0A5B6VW54</accession>
<proteinExistence type="predicted"/>
<protein>
    <submittedName>
        <fullName evidence="2">5'-adenylylsulfate reductase-like 5</fullName>
    </submittedName>
</protein>
<dbReference type="Gene3D" id="3.40.30.10">
    <property type="entry name" value="Glutaredoxin"/>
    <property type="match status" value="1"/>
</dbReference>
<evidence type="ECO:0000313" key="3">
    <source>
        <dbReference type="Proteomes" id="UP000325315"/>
    </source>
</evidence>
<gene>
    <name evidence="2" type="ORF">EPI10_023476</name>
</gene>
<name>A0A5B6VW54_9ROSI</name>
<keyword evidence="3" id="KW-1185">Reference proteome</keyword>
<dbReference type="PANTHER" id="PTHR47126">
    <property type="entry name" value="5'-ADENYLYLSULFATE REDUCTASE-LIKE 7"/>
    <property type="match status" value="1"/>
</dbReference>